<evidence type="ECO:0000256" key="1">
    <source>
        <dbReference type="SAM" id="MobiDB-lite"/>
    </source>
</evidence>
<evidence type="ECO:0000313" key="2">
    <source>
        <dbReference type="EMBL" id="OBT91542.1"/>
    </source>
</evidence>
<dbReference type="RefSeq" id="XP_018125275.1">
    <property type="nucleotide sequence ID" value="XM_018279826.1"/>
</dbReference>
<feature type="compositionally biased region" description="Basic and acidic residues" evidence="1">
    <location>
        <begin position="106"/>
        <end position="133"/>
    </location>
</feature>
<proteinExistence type="predicted"/>
<gene>
    <name evidence="2" type="ORF">VE01_10428</name>
</gene>
<organism evidence="2 3">
    <name type="scientific">Pseudogymnoascus verrucosus</name>
    <dbReference type="NCBI Taxonomy" id="342668"/>
    <lineage>
        <taxon>Eukaryota</taxon>
        <taxon>Fungi</taxon>
        <taxon>Dikarya</taxon>
        <taxon>Ascomycota</taxon>
        <taxon>Pezizomycotina</taxon>
        <taxon>Leotiomycetes</taxon>
        <taxon>Thelebolales</taxon>
        <taxon>Thelebolaceae</taxon>
        <taxon>Pseudogymnoascus</taxon>
    </lineage>
</organism>
<dbReference type="GeneID" id="28843814"/>
<dbReference type="OrthoDB" id="3439237at2759"/>
<feature type="compositionally biased region" description="Low complexity" evidence="1">
    <location>
        <begin position="1"/>
        <end position="10"/>
    </location>
</feature>
<feature type="compositionally biased region" description="Low complexity" evidence="1">
    <location>
        <begin position="19"/>
        <end position="28"/>
    </location>
</feature>
<dbReference type="Proteomes" id="UP000091956">
    <property type="component" value="Unassembled WGS sequence"/>
</dbReference>
<feature type="region of interest" description="Disordered" evidence="1">
    <location>
        <begin position="1"/>
        <end position="28"/>
    </location>
</feature>
<feature type="compositionally biased region" description="Basic and acidic residues" evidence="1">
    <location>
        <begin position="141"/>
        <end position="159"/>
    </location>
</feature>
<dbReference type="AlphaFoldDB" id="A0A1B8G6U0"/>
<reference evidence="3" key="2">
    <citation type="journal article" date="2018" name="Nat. Commun.">
        <title>Extreme sensitivity to ultraviolet light in the fungal pathogen causing white-nose syndrome of bats.</title>
        <authorList>
            <person name="Palmer J.M."/>
            <person name="Drees K.P."/>
            <person name="Foster J.T."/>
            <person name="Lindner D.L."/>
        </authorList>
    </citation>
    <scope>NUCLEOTIDE SEQUENCE [LARGE SCALE GENOMIC DNA]</scope>
    <source>
        <strain evidence="3">UAMH 10579</strain>
    </source>
</reference>
<accession>A0A1B8G6U0</accession>
<name>A0A1B8G6U0_9PEZI</name>
<reference evidence="2 3" key="1">
    <citation type="submission" date="2016-03" db="EMBL/GenBank/DDBJ databases">
        <title>Comparative genomics of Pseudogymnoascus destructans, the fungus causing white-nose syndrome of bats.</title>
        <authorList>
            <person name="Palmer J.M."/>
            <person name="Drees K.P."/>
            <person name="Foster J.T."/>
            <person name="Lindner D.L."/>
        </authorList>
    </citation>
    <scope>NUCLEOTIDE SEQUENCE [LARGE SCALE GENOMIC DNA]</scope>
    <source>
        <strain evidence="2 3">UAMH 10579</strain>
    </source>
</reference>
<protein>
    <submittedName>
        <fullName evidence="2">Uncharacterized protein</fullName>
    </submittedName>
</protein>
<evidence type="ECO:0000313" key="3">
    <source>
        <dbReference type="Proteomes" id="UP000091956"/>
    </source>
</evidence>
<feature type="region of interest" description="Disordered" evidence="1">
    <location>
        <begin position="106"/>
        <end position="159"/>
    </location>
</feature>
<dbReference type="EMBL" id="KV460287">
    <property type="protein sequence ID" value="OBT91542.1"/>
    <property type="molecule type" value="Genomic_DNA"/>
</dbReference>
<sequence>MSQSKPESGPQSPPPPYSTPATAQTPSSCLQYDGATLQCKHTALEKDKPGINPRQSTYDDEKLNCQCERHIKETEELNLLTPKREICKEDGEWKWKTKKGDIKRKWATKKADMKRKWEKAKDDMRTKTKEDGAHSYTPLNENEKGNGDKRRPDVPLRENVKETIHPYPGKDVRYSRAALSGNTDATILAAFVSLALWMMSVT</sequence>
<keyword evidence="3" id="KW-1185">Reference proteome</keyword>